<dbReference type="InterPro" id="IPR036188">
    <property type="entry name" value="FAD/NAD-bd_sf"/>
</dbReference>
<dbReference type="EMBL" id="BJOL01000008">
    <property type="protein sequence ID" value="GED57356.1"/>
    <property type="molecule type" value="Genomic_DNA"/>
</dbReference>
<gene>
    <name evidence="3" type="ORF">AA984_18950</name>
    <name evidence="2" type="ORF">BFO01nite_14880</name>
</gene>
<dbReference type="Gene3D" id="3.50.50.60">
    <property type="entry name" value="FAD/NAD(P)-binding domain"/>
    <property type="match status" value="1"/>
</dbReference>
<dbReference type="SUPFAM" id="SSF51905">
    <property type="entry name" value="FAD/NAD(P)-binding domain"/>
    <property type="match status" value="1"/>
</dbReference>
<reference evidence="3 4" key="1">
    <citation type="submission" date="2015-05" db="EMBL/GenBank/DDBJ databases">
        <title>Genome sequencing project for genomic taxonomy and phylogenomics of Bacillus-like bacteria.</title>
        <authorList>
            <person name="Liu B."/>
            <person name="Wang J."/>
            <person name="Zhu Y."/>
            <person name="Liu G."/>
            <person name="Chen Q."/>
            <person name="Chen Z."/>
            <person name="Lan J."/>
            <person name="Che J."/>
            <person name="Ge C."/>
            <person name="Shi H."/>
            <person name="Pan Z."/>
            <person name="Liu X."/>
        </authorList>
    </citation>
    <scope>NUCLEOTIDE SEQUENCE [LARGE SCALE GENOMIC DNA]</scope>
    <source>
        <strain evidence="3 4">DSM 9885</strain>
    </source>
</reference>
<evidence type="ECO:0000313" key="2">
    <source>
        <dbReference type="EMBL" id="GED57356.1"/>
    </source>
</evidence>
<feature type="domain" description="Amine oxidase" evidence="1">
    <location>
        <begin position="13"/>
        <end position="426"/>
    </location>
</feature>
<dbReference type="GO" id="GO:0016491">
    <property type="term" value="F:oxidoreductase activity"/>
    <property type="evidence" value="ECO:0007669"/>
    <property type="project" value="InterPro"/>
</dbReference>
<organism evidence="3 4">
    <name type="scientific">Brevibacillus formosus</name>
    <dbReference type="NCBI Taxonomy" id="54913"/>
    <lineage>
        <taxon>Bacteria</taxon>
        <taxon>Bacillati</taxon>
        <taxon>Bacillota</taxon>
        <taxon>Bacilli</taxon>
        <taxon>Bacillales</taxon>
        <taxon>Paenibacillaceae</taxon>
        <taxon>Brevibacillus</taxon>
    </lineage>
</organism>
<evidence type="ECO:0000313" key="3">
    <source>
        <dbReference type="EMBL" id="KLH97942.1"/>
    </source>
</evidence>
<proteinExistence type="predicted"/>
<dbReference type="Gene3D" id="3.90.660.50">
    <property type="match status" value="1"/>
</dbReference>
<dbReference type="InterPro" id="IPR002937">
    <property type="entry name" value="Amino_oxidase"/>
</dbReference>
<dbReference type="PANTHER" id="PTHR42923:SF3">
    <property type="entry name" value="PROTOPORPHYRINOGEN OXIDASE"/>
    <property type="match status" value="1"/>
</dbReference>
<evidence type="ECO:0000259" key="1">
    <source>
        <dbReference type="Pfam" id="PF01593"/>
    </source>
</evidence>
<dbReference type="AlphaFoldDB" id="A0A837KLM5"/>
<accession>A0A837KLM5</accession>
<reference evidence="2 5" key="2">
    <citation type="submission" date="2019-06" db="EMBL/GenBank/DDBJ databases">
        <title>Whole genome shotgun sequence of Brevibacillus formosus NBRC 15716.</title>
        <authorList>
            <person name="Hosoyama A."/>
            <person name="Uohara A."/>
            <person name="Ohji S."/>
            <person name="Ichikawa N."/>
        </authorList>
    </citation>
    <scope>NUCLEOTIDE SEQUENCE [LARGE SCALE GENOMIC DNA]</scope>
    <source>
        <strain evidence="2 5">NBRC 15716</strain>
    </source>
</reference>
<evidence type="ECO:0000313" key="5">
    <source>
        <dbReference type="Proteomes" id="UP000319498"/>
    </source>
</evidence>
<dbReference type="PANTHER" id="PTHR42923">
    <property type="entry name" value="PROTOPORPHYRINOGEN OXIDASE"/>
    <property type="match status" value="1"/>
</dbReference>
<dbReference type="OrthoDB" id="269318at2"/>
<dbReference type="RefSeq" id="WP_047071864.1">
    <property type="nucleotide sequence ID" value="NZ_BJOL01000008.1"/>
</dbReference>
<name>A0A837KLM5_9BACL</name>
<protein>
    <submittedName>
        <fullName evidence="2">Dehydrogenase</fullName>
    </submittedName>
</protein>
<dbReference type="EMBL" id="LDCN01000005">
    <property type="protein sequence ID" value="KLH97942.1"/>
    <property type="molecule type" value="Genomic_DNA"/>
</dbReference>
<dbReference type="Proteomes" id="UP000319498">
    <property type="component" value="Unassembled WGS sequence"/>
</dbReference>
<sequence>MEMWDVAVIGGGMSGWVAAAYAVKAGQRVMLTEKARMFGGRALTVHKNGVFLSLGAHAIYRDGECFHILNELGATPDGNVPAMAGHMLRERQLHDLPGSPISLMTSRLLSVRGKVELARILMSLKKLDKRNLPQGSLKDWAERSIREPEVRHMIYALCRTATFAHRPEIQSAGPALRQVNHVLNGGALYVNGGWSSIIERLRQTAMKAGVRAETGKAVVSITRQTSAQPNSVESFYEIRFADGEVRYANAVILAVPPTECYKIVSGSEKTALERWCRQARPVTTACLDLGMRRLPNPKVQFVMGLDSPFLFSNQSRAAKLSDNGGLAVHILKYHGSSQPDAEQDKADLERTMDILQPGWRKELQATQYLPHITVVHDYAHTERMEAPGPAVPELPNLYIAGDWAGHGELLVDAAAASAKRAVVELLNRSIPKQGEYHEYRRTI</sequence>
<comment type="caution">
    <text evidence="3">The sequence shown here is derived from an EMBL/GenBank/DDBJ whole genome shotgun (WGS) entry which is preliminary data.</text>
</comment>
<dbReference type="InterPro" id="IPR050464">
    <property type="entry name" value="Zeta_carotene_desat/Oxidored"/>
</dbReference>
<dbReference type="Pfam" id="PF01593">
    <property type="entry name" value="Amino_oxidase"/>
    <property type="match status" value="1"/>
</dbReference>
<evidence type="ECO:0000313" key="4">
    <source>
        <dbReference type="Proteomes" id="UP000035218"/>
    </source>
</evidence>
<dbReference type="Proteomes" id="UP000035218">
    <property type="component" value="Unassembled WGS sequence"/>
</dbReference>
<keyword evidence="5" id="KW-1185">Reference proteome</keyword>